<dbReference type="Proteomes" id="UP000076321">
    <property type="component" value="Unassembled WGS sequence"/>
</dbReference>
<keyword evidence="1" id="KW-1133">Transmembrane helix</keyword>
<dbReference type="AlphaFoldDB" id="A0A154MIR8"/>
<gene>
    <name evidence="3" type="ORF">ATP06_0219040</name>
    <name evidence="2" type="ORF">AVL48_35570</name>
</gene>
<evidence type="ECO:0000313" key="5">
    <source>
        <dbReference type="Proteomes" id="UP000186883"/>
    </source>
</evidence>
<evidence type="ECO:0000256" key="1">
    <source>
        <dbReference type="SAM" id="Phobius"/>
    </source>
</evidence>
<name>A0A154MIR8_9PSEU</name>
<protein>
    <recommendedName>
        <fullName evidence="6">Glycosyltransferase RgtA/B/C/D-like domain-containing protein</fullName>
    </recommendedName>
</protein>
<evidence type="ECO:0000313" key="4">
    <source>
        <dbReference type="Proteomes" id="UP000076321"/>
    </source>
</evidence>
<dbReference type="Proteomes" id="UP000186883">
    <property type="component" value="Unassembled WGS sequence"/>
</dbReference>
<organism evidence="2 4">
    <name type="scientific">Amycolatopsis regifaucium</name>
    <dbReference type="NCBI Taxonomy" id="546365"/>
    <lineage>
        <taxon>Bacteria</taxon>
        <taxon>Bacillati</taxon>
        <taxon>Actinomycetota</taxon>
        <taxon>Actinomycetes</taxon>
        <taxon>Pseudonocardiales</taxon>
        <taxon>Pseudonocardiaceae</taxon>
        <taxon>Amycolatopsis</taxon>
    </lineage>
</organism>
<feature type="transmembrane region" description="Helical" evidence="1">
    <location>
        <begin position="20"/>
        <end position="39"/>
    </location>
</feature>
<evidence type="ECO:0008006" key="6">
    <source>
        <dbReference type="Google" id="ProtNLM"/>
    </source>
</evidence>
<keyword evidence="5" id="KW-1185">Reference proteome</keyword>
<feature type="transmembrane region" description="Helical" evidence="1">
    <location>
        <begin position="360"/>
        <end position="377"/>
    </location>
</feature>
<evidence type="ECO:0000313" key="2">
    <source>
        <dbReference type="EMBL" id="KZB84003.1"/>
    </source>
</evidence>
<feature type="transmembrane region" description="Helical" evidence="1">
    <location>
        <begin position="99"/>
        <end position="118"/>
    </location>
</feature>
<dbReference type="EMBL" id="LOBU02000014">
    <property type="protein sequence ID" value="OKA06961.1"/>
    <property type="molecule type" value="Genomic_DNA"/>
</dbReference>
<feature type="transmembrane region" description="Helical" evidence="1">
    <location>
        <begin position="225"/>
        <end position="245"/>
    </location>
</feature>
<comment type="caution">
    <text evidence="2">The sequence shown here is derived from an EMBL/GenBank/DDBJ whole genome shotgun (WGS) entry which is preliminary data.</text>
</comment>
<proteinExistence type="predicted"/>
<keyword evidence="1" id="KW-0812">Transmembrane</keyword>
<keyword evidence="1" id="KW-0472">Membrane</keyword>
<reference evidence="3 5" key="2">
    <citation type="submission" date="2016-11" db="EMBL/GenBank/DDBJ databases">
        <title>Genome sequencing of Amycolatopsis regifaucium.</title>
        <authorList>
            <person name="Mayilraj S."/>
            <person name="Kaur N."/>
        </authorList>
    </citation>
    <scope>NUCLEOTIDE SEQUENCE [LARGE SCALE GENOMIC DNA]</scope>
    <source>
        <strain evidence="3 5">GY080</strain>
    </source>
</reference>
<reference evidence="2 4" key="1">
    <citation type="submission" date="2015-12" db="EMBL/GenBank/DDBJ databases">
        <title>Amycolatopsis regifaucium genome sequencing and assembly.</title>
        <authorList>
            <person name="Mayilraj S."/>
        </authorList>
    </citation>
    <scope>NUCLEOTIDE SEQUENCE [LARGE SCALE GENOMIC DNA]</scope>
    <source>
        <strain evidence="2 4">GY080</strain>
    </source>
</reference>
<feature type="transmembrane region" description="Helical" evidence="1">
    <location>
        <begin position="124"/>
        <end position="140"/>
    </location>
</feature>
<evidence type="ECO:0000313" key="3">
    <source>
        <dbReference type="EMBL" id="OKA06961.1"/>
    </source>
</evidence>
<feature type="transmembrane region" description="Helical" evidence="1">
    <location>
        <begin position="281"/>
        <end position="298"/>
    </location>
</feature>
<sequence length="593" mass="63930">MTEVVGSEAAKSPPVERRRWPRAVVIVGGIFLLSAAVVARIGRFGFNPSDQGFILAQSWRVLHGEIPQVDVMAPRPFGSAYLHLVDYLVPAPLMIGSSWVMMVQLTVSTFALVAFMTGTSPLDWGPLRLGFVFAAALISLNTYPTMAWHTVDGVFLVAVGLWLLDAGLRSGTRWQRWLGLFCLGFAVIVKQSFMFAVPVGLLILFFHPARRSQDGGRWRRMVVDVLVLGSAPLLYFGMITLAGGLPSAIAQLTGSTGAWGEGLFQFWTADLGGLRADPRTYVLPVLVGMVVLGVAWSLRARLGIPGLALRLVTAACVVAVVVFVLIDGAFAHAGAWQLKLLWIFAAAAVLDAVIRRRLPWQYLLVALLGWMASLSWGYPLPGLITGALVLGTLEVVALAVRDELPKIRGIAGGAIGAIVLGLVAVQVVAAHDKAPYADRPQGELTRALGDVVPTMRGVRTNPSVHTYVAQIRECIDRYPASRVAVLPDNAFVAPVFGVRNPLPMDWPVPIEMTGDAPLRMVEAAERLNGEGDYLILFQTVLTASLIDANPVPAAVAPDAHTFDYTPVVERVRQTLNGARVGCGSFVGFWAPRR</sequence>
<feature type="transmembrane region" description="Helical" evidence="1">
    <location>
        <begin position="176"/>
        <end position="205"/>
    </location>
</feature>
<feature type="transmembrane region" description="Helical" evidence="1">
    <location>
        <begin position="307"/>
        <end position="330"/>
    </location>
</feature>
<feature type="transmembrane region" description="Helical" evidence="1">
    <location>
        <begin position="407"/>
        <end position="429"/>
    </location>
</feature>
<dbReference type="EMBL" id="LQCI01000018">
    <property type="protein sequence ID" value="KZB84003.1"/>
    <property type="molecule type" value="Genomic_DNA"/>
</dbReference>
<feature type="transmembrane region" description="Helical" evidence="1">
    <location>
        <begin position="336"/>
        <end position="353"/>
    </location>
</feature>
<accession>A0A154MIR8</accession>